<evidence type="ECO:0000256" key="4">
    <source>
        <dbReference type="ARBA" id="ARBA00022833"/>
    </source>
</evidence>
<protein>
    <submittedName>
        <fullName evidence="8">GEVED domain-containing protein</fullName>
    </submittedName>
</protein>
<feature type="domain" description="GEVED" evidence="7">
    <location>
        <begin position="509"/>
        <end position="604"/>
    </location>
</feature>
<evidence type="ECO:0000259" key="7">
    <source>
        <dbReference type="Pfam" id="PF20009"/>
    </source>
</evidence>
<dbReference type="SUPFAM" id="SSF55486">
    <property type="entry name" value="Metalloproteases ('zincins'), catalytic domain"/>
    <property type="match status" value="1"/>
</dbReference>
<name>A0ABV6YKV5_UNCEI</name>
<keyword evidence="5" id="KW-0482">Metalloprotease</keyword>
<evidence type="ECO:0000259" key="6">
    <source>
        <dbReference type="Pfam" id="PF00413"/>
    </source>
</evidence>
<dbReference type="InterPro" id="IPR026444">
    <property type="entry name" value="Secre_tail"/>
</dbReference>
<reference evidence="8 9" key="1">
    <citation type="submission" date="2024-09" db="EMBL/GenBank/DDBJ databases">
        <authorList>
            <person name="D'Angelo T."/>
        </authorList>
    </citation>
    <scope>NUCLEOTIDE SEQUENCE [LARGE SCALE GENOMIC DNA]</scope>
    <source>
        <strain evidence="8">SAG AM-320-E07</strain>
    </source>
</reference>
<organism evidence="8 9">
    <name type="scientific">Eiseniibacteriota bacterium</name>
    <dbReference type="NCBI Taxonomy" id="2212470"/>
    <lineage>
        <taxon>Bacteria</taxon>
        <taxon>Candidatus Eiseniibacteriota</taxon>
    </lineage>
</organism>
<dbReference type="Gene3D" id="2.60.40.4070">
    <property type="match status" value="1"/>
</dbReference>
<feature type="domain" description="Peptidase M10 metallopeptidase" evidence="6">
    <location>
        <begin position="87"/>
        <end position="215"/>
    </location>
</feature>
<evidence type="ECO:0000313" key="9">
    <source>
        <dbReference type="Proteomes" id="UP001593833"/>
    </source>
</evidence>
<accession>A0ABV6YKV5</accession>
<dbReference type="Pfam" id="PF20009">
    <property type="entry name" value="GEVED"/>
    <property type="match status" value="1"/>
</dbReference>
<evidence type="ECO:0000313" key="8">
    <source>
        <dbReference type="EMBL" id="MFC1572960.1"/>
    </source>
</evidence>
<dbReference type="EMBL" id="JBHPKH010000055">
    <property type="protein sequence ID" value="MFC1572960.1"/>
    <property type="molecule type" value="Genomic_DNA"/>
</dbReference>
<dbReference type="NCBIfam" id="TIGR04183">
    <property type="entry name" value="Por_Secre_tail"/>
    <property type="match status" value="1"/>
</dbReference>
<proteinExistence type="predicted"/>
<dbReference type="Proteomes" id="UP001593833">
    <property type="component" value="Unassembled WGS sequence"/>
</dbReference>
<sequence>MSRMTRLCAAFLGSVACAIGGYVPESNAFVLTRYEASPWLLTNTHSFDWPLDTAGRHNFAHWDLREMPDCEVPWSMAPLGGTDDIPGLDEFDAVEDAFDTWNAVSPSAIKFKQRASPDGAMGPGNLDFSNIVGWGTLGPPLPAEALAVTIKWSTLGNGQVIEADIIFNDDFTWTWVGHDVAMTHNPDVETIALHEIGHVVGLGHVTPQGVMNVHNSIMKPYLWLTDDVWLGAIAAEDRHCGATLDPNTDIIGPGADEDFTTVPNNCPGGGDDGINEETGKIHCGPNGIVETITDHANHELSADDMAGCSFLYCPDLGDAIDPLLNGISQYPTVVHDLIFPGRNLNGKQLDGKAPGAEHLFGIRQRQPARNYTYEWLGGAHEDSDDVDGECFANITNGDEFDDGLSFIPNPPAWGRPLTINTFIKYANDHDGGFHSYFNDDVWLAPEGERHCSGNANPDEAIIGPGPNGVIDSPLNSCPGWGDDEIVGGNVTAGSDRLIMTVIDPHPLWLNIWIDWNQDGIWTPAENVINASFTPQRPVGPNAKGSIKKVYTGVTPGGVPHPHRPVWLRARLDWGENAGTSNNIDGSLARPAGAAQFGEVEDYPLSWDAPKYEQYIFHNVTGGGIRGIGLVFAGDASNSETFAAVVDGNDCYQPDTVPYPELFYDAGIDETFMEFIDPSGIDSCTFRHIGIGDSIPPERTDIRGFFIADSSRDSEPLIEHWLPTTNTVITPTKNTVRIVIGAVNEEVGGWITSTQVDSVLSWDDSIHVAASYRITPDVVPLDHLSPCDPLVSDLPSIDVGTAYINPERPFAFEIPWESLAHGQSVIVEIASSWSINGNEGEEILEFISPLDYLVGVEDSETTIPSGRLLEVFPNPMTGQTEIRYTIPSAAPMSLEIYDVSGRLVRVVEHSPVKRAGYDVAVWDSRTDAGHLAPPGVYFVHLSAGPFEETRKMVLVK</sequence>
<dbReference type="PROSITE" id="PS51257">
    <property type="entry name" value="PROKAR_LIPOPROTEIN"/>
    <property type="match status" value="1"/>
</dbReference>
<evidence type="ECO:0000256" key="5">
    <source>
        <dbReference type="ARBA" id="ARBA00023049"/>
    </source>
</evidence>
<evidence type="ECO:0000256" key="2">
    <source>
        <dbReference type="ARBA" id="ARBA00022723"/>
    </source>
</evidence>
<dbReference type="Pfam" id="PF00413">
    <property type="entry name" value="Peptidase_M10"/>
    <property type="match status" value="1"/>
</dbReference>
<dbReference type="InterPro" id="IPR024079">
    <property type="entry name" value="MetalloPept_cat_dom_sf"/>
</dbReference>
<comment type="caution">
    <text evidence="8">The sequence shown here is derived from an EMBL/GenBank/DDBJ whole genome shotgun (WGS) entry which is preliminary data.</text>
</comment>
<keyword evidence="4" id="KW-0862">Zinc</keyword>
<keyword evidence="3" id="KW-0378">Hydrolase</keyword>
<evidence type="ECO:0000256" key="3">
    <source>
        <dbReference type="ARBA" id="ARBA00022801"/>
    </source>
</evidence>
<gene>
    <name evidence="8" type="ORF">ACFL6M_05105</name>
</gene>
<dbReference type="InterPro" id="IPR001818">
    <property type="entry name" value="Pept_M10_metallopeptidase"/>
</dbReference>
<dbReference type="Gene3D" id="3.40.390.10">
    <property type="entry name" value="Collagenase (Catalytic Domain)"/>
    <property type="match status" value="1"/>
</dbReference>
<keyword evidence="2" id="KW-0479">Metal-binding</keyword>
<dbReference type="PANTHER" id="PTHR10201:SF323">
    <property type="entry name" value="MATRIX METALLOPROTEINASE-21"/>
    <property type="match status" value="1"/>
</dbReference>
<keyword evidence="1" id="KW-0645">Protease</keyword>
<dbReference type="PANTHER" id="PTHR10201">
    <property type="entry name" value="MATRIX METALLOPROTEINASE"/>
    <property type="match status" value="1"/>
</dbReference>
<keyword evidence="9" id="KW-1185">Reference proteome</keyword>
<dbReference type="InterPro" id="IPR045474">
    <property type="entry name" value="GEVED"/>
</dbReference>
<evidence type="ECO:0000256" key="1">
    <source>
        <dbReference type="ARBA" id="ARBA00022670"/>
    </source>
</evidence>